<reference evidence="10 11" key="1">
    <citation type="journal article" date="2020" name="Nat. Food">
        <title>A phased Vanilla planifolia genome enables genetic improvement of flavour and production.</title>
        <authorList>
            <person name="Hasing T."/>
            <person name="Tang H."/>
            <person name="Brym M."/>
            <person name="Khazi F."/>
            <person name="Huang T."/>
            <person name="Chambers A.H."/>
        </authorList>
    </citation>
    <scope>NUCLEOTIDE SEQUENCE [LARGE SCALE GENOMIC DNA]</scope>
    <source>
        <tissue evidence="10">Leaf</tissue>
    </source>
</reference>
<comment type="similarity">
    <text evidence="2">Belongs to the aromatic acid exporter (TC 2.A.85) family.</text>
</comment>
<dbReference type="GO" id="GO:0015743">
    <property type="term" value="P:malate transport"/>
    <property type="evidence" value="ECO:0007669"/>
    <property type="project" value="InterPro"/>
</dbReference>
<keyword evidence="6" id="KW-0406">Ion transport</keyword>
<dbReference type="Pfam" id="PF11744">
    <property type="entry name" value="ALMT"/>
    <property type="match status" value="1"/>
</dbReference>
<evidence type="ECO:0000256" key="5">
    <source>
        <dbReference type="ARBA" id="ARBA00022989"/>
    </source>
</evidence>
<keyword evidence="3" id="KW-0813">Transport</keyword>
<gene>
    <name evidence="10" type="ORF">HPP92_024814</name>
</gene>
<comment type="caution">
    <text evidence="10">The sequence shown here is derived from an EMBL/GenBank/DDBJ whole genome shotgun (WGS) entry which is preliminary data.</text>
</comment>
<dbReference type="EMBL" id="JADCNL010000013">
    <property type="protein sequence ID" value="KAG0455522.1"/>
    <property type="molecule type" value="Genomic_DNA"/>
</dbReference>
<feature type="transmembrane region" description="Helical" evidence="9">
    <location>
        <begin position="114"/>
        <end position="133"/>
    </location>
</feature>
<dbReference type="InterPro" id="IPR020966">
    <property type="entry name" value="ALMT"/>
</dbReference>
<sequence length="570" mass="63421">MPAATLPKLGSFRYHFQQKSKERLPLLSSLKIDDLEDLGLETDVDGGKGCLRRARDRILWIWGQARVAALIGLDFARSDHRNMIFAAKLGLALSLMAILIFLKEPLRDLSKHSVWGILTIVVVFEFSIGATLSKGLNRGIGTLSAGGLALGIAELSTMTGSWEEVVIVLSIFITGFLITFVKLYPTMKPYEYGFRVFMLTFCLVMVSGVRTREFVSTAVSRILLIALGASIGFSVNICIYPIWAGEDLHNLVVKNFMGVAKSLEGCVNGYLNCVEYERVPSKILTYQASDDPLYSGYRMAVEATSKEESSYPWKSYVKLSGALRHSAFMVMALHGCILSEIQAPPERRQVFRAELQRVGMEGAKVLRELGNKVKTMTKLSPTDILLNIHEAAEDLQHKIDRRSYLLVNAELWEIGRRPGEDQDNLHDSPGIVETVLKPLGIKSHSETVLDLRSLHLSKSWDVHNMGLDPSLRAPDRFPEPMLGQQASWPANLSFNNDELVQEESKTYESASALSLATFASLLIEFVARLQNVVDAFNELSEKAKFKDAVDELGPAVAPGFWTRVKKFIGF</sequence>
<keyword evidence="7 9" id="KW-0472">Membrane</keyword>
<dbReference type="AlphaFoldDB" id="A0A835PQ07"/>
<keyword evidence="4 9" id="KW-0812">Transmembrane</keyword>
<accession>A0A835PQ07</accession>
<dbReference type="PANTHER" id="PTHR31086">
    <property type="entry name" value="ALUMINUM-ACTIVATED MALATE TRANSPORTER 10"/>
    <property type="match status" value="1"/>
</dbReference>
<keyword evidence="5 9" id="KW-1133">Transmembrane helix</keyword>
<evidence type="ECO:0000256" key="9">
    <source>
        <dbReference type="SAM" id="Phobius"/>
    </source>
</evidence>
<dbReference type="Proteomes" id="UP000636800">
    <property type="component" value="Chromosome 13"/>
</dbReference>
<evidence type="ECO:0000313" key="10">
    <source>
        <dbReference type="EMBL" id="KAG0455522.1"/>
    </source>
</evidence>
<comment type="subcellular location">
    <subcellularLocation>
        <location evidence="1">Membrane</location>
        <topology evidence="1">Multi-pass membrane protein</topology>
    </subcellularLocation>
</comment>
<organism evidence="10 11">
    <name type="scientific">Vanilla planifolia</name>
    <name type="common">Vanilla</name>
    <dbReference type="NCBI Taxonomy" id="51239"/>
    <lineage>
        <taxon>Eukaryota</taxon>
        <taxon>Viridiplantae</taxon>
        <taxon>Streptophyta</taxon>
        <taxon>Embryophyta</taxon>
        <taxon>Tracheophyta</taxon>
        <taxon>Spermatophyta</taxon>
        <taxon>Magnoliopsida</taxon>
        <taxon>Liliopsida</taxon>
        <taxon>Asparagales</taxon>
        <taxon>Orchidaceae</taxon>
        <taxon>Vanilloideae</taxon>
        <taxon>Vanilleae</taxon>
        <taxon>Vanilla</taxon>
    </lineage>
</organism>
<evidence type="ECO:0000313" key="11">
    <source>
        <dbReference type="Proteomes" id="UP000636800"/>
    </source>
</evidence>
<protein>
    <recommendedName>
        <fullName evidence="12">Aluminum-activated malate transporter 9</fullName>
    </recommendedName>
</protein>
<feature type="transmembrane region" description="Helical" evidence="9">
    <location>
        <begin position="192"/>
        <end position="210"/>
    </location>
</feature>
<evidence type="ECO:0000256" key="1">
    <source>
        <dbReference type="ARBA" id="ARBA00004141"/>
    </source>
</evidence>
<name>A0A835PQ07_VANPL</name>
<feature type="transmembrane region" description="Helical" evidence="9">
    <location>
        <begin position="83"/>
        <end position="102"/>
    </location>
</feature>
<feature type="transmembrane region" description="Helical" evidence="9">
    <location>
        <begin position="165"/>
        <end position="186"/>
    </location>
</feature>
<dbReference type="GO" id="GO:0016020">
    <property type="term" value="C:membrane"/>
    <property type="evidence" value="ECO:0007669"/>
    <property type="project" value="UniProtKB-SubCell"/>
</dbReference>
<dbReference type="GO" id="GO:0034220">
    <property type="term" value="P:monoatomic ion transmembrane transport"/>
    <property type="evidence" value="ECO:0007669"/>
    <property type="project" value="UniProtKB-KW"/>
</dbReference>
<keyword evidence="8" id="KW-0407">Ion channel</keyword>
<evidence type="ECO:0000256" key="8">
    <source>
        <dbReference type="ARBA" id="ARBA00023303"/>
    </source>
</evidence>
<evidence type="ECO:0000256" key="7">
    <source>
        <dbReference type="ARBA" id="ARBA00023136"/>
    </source>
</evidence>
<evidence type="ECO:0000256" key="6">
    <source>
        <dbReference type="ARBA" id="ARBA00023065"/>
    </source>
</evidence>
<proteinExistence type="inferred from homology"/>
<evidence type="ECO:0000256" key="3">
    <source>
        <dbReference type="ARBA" id="ARBA00022448"/>
    </source>
</evidence>
<feature type="transmembrane region" description="Helical" evidence="9">
    <location>
        <begin position="222"/>
        <end position="243"/>
    </location>
</feature>
<evidence type="ECO:0000256" key="4">
    <source>
        <dbReference type="ARBA" id="ARBA00022692"/>
    </source>
</evidence>
<keyword evidence="11" id="KW-1185">Reference proteome</keyword>
<evidence type="ECO:0000256" key="2">
    <source>
        <dbReference type="ARBA" id="ARBA00007079"/>
    </source>
</evidence>
<evidence type="ECO:0008006" key="12">
    <source>
        <dbReference type="Google" id="ProtNLM"/>
    </source>
</evidence>